<evidence type="ECO:0000256" key="2">
    <source>
        <dbReference type="SAM" id="MobiDB-lite"/>
    </source>
</evidence>
<comment type="similarity">
    <text evidence="1">Belongs to the neurochondrin family.</text>
</comment>
<proteinExistence type="inferred from homology"/>
<dbReference type="VEuPathDB" id="VectorBase:LLONM1_005651"/>
<evidence type="ECO:0000313" key="3">
    <source>
        <dbReference type="EnsemblMetazoa" id="LLOJ007567-PA"/>
    </source>
</evidence>
<dbReference type="Pfam" id="PF05536">
    <property type="entry name" value="Neurochondrin"/>
    <property type="match status" value="2"/>
</dbReference>
<dbReference type="EMBL" id="AJWK01025192">
    <property type="status" value="NOT_ANNOTATED_CDS"/>
    <property type="molecule type" value="Genomic_DNA"/>
</dbReference>
<keyword evidence="4" id="KW-1185">Reference proteome</keyword>
<name>A0A1B0CRR9_LUTLO</name>
<dbReference type="Proteomes" id="UP000092461">
    <property type="component" value="Unassembled WGS sequence"/>
</dbReference>
<reference evidence="3" key="1">
    <citation type="submission" date="2020-05" db="UniProtKB">
        <authorList>
            <consortium name="EnsemblMetazoa"/>
        </authorList>
    </citation>
    <scope>IDENTIFICATION</scope>
    <source>
        <strain evidence="3">Jacobina</strain>
    </source>
</reference>
<feature type="region of interest" description="Disordered" evidence="2">
    <location>
        <begin position="351"/>
        <end position="372"/>
    </location>
</feature>
<dbReference type="VEuPathDB" id="VectorBase:LLOJ007567"/>
<dbReference type="SUPFAM" id="SSF56784">
    <property type="entry name" value="HAD-like"/>
    <property type="match status" value="1"/>
</dbReference>
<dbReference type="InterPro" id="IPR023214">
    <property type="entry name" value="HAD_sf"/>
</dbReference>
<dbReference type="CDD" id="cd04305">
    <property type="entry name" value="HAD_Neu5Ac-Pase_like"/>
    <property type="match status" value="1"/>
</dbReference>
<dbReference type="EMBL" id="AJWK01025189">
    <property type="status" value="NOT_ANNOTATED_CDS"/>
    <property type="molecule type" value="Genomic_DNA"/>
</dbReference>
<dbReference type="GO" id="GO:0048168">
    <property type="term" value="P:regulation of neuronal synaptic plasticity"/>
    <property type="evidence" value="ECO:0007669"/>
    <property type="project" value="TreeGrafter"/>
</dbReference>
<protein>
    <submittedName>
        <fullName evidence="3">Uncharacterized protein</fullName>
    </submittedName>
</protein>
<dbReference type="NCBIfam" id="TIGR01549">
    <property type="entry name" value="HAD-SF-IA-v1"/>
    <property type="match status" value="1"/>
</dbReference>
<dbReference type="Gene3D" id="3.40.50.1000">
    <property type="entry name" value="HAD superfamily/HAD-like"/>
    <property type="match status" value="1"/>
</dbReference>
<dbReference type="VEuPathDB" id="VectorBase:LLONM1_008836"/>
<organism evidence="3 4">
    <name type="scientific">Lutzomyia longipalpis</name>
    <name type="common">Sand fly</name>
    <dbReference type="NCBI Taxonomy" id="7200"/>
    <lineage>
        <taxon>Eukaryota</taxon>
        <taxon>Metazoa</taxon>
        <taxon>Ecdysozoa</taxon>
        <taxon>Arthropoda</taxon>
        <taxon>Hexapoda</taxon>
        <taxon>Insecta</taxon>
        <taxon>Pterygota</taxon>
        <taxon>Neoptera</taxon>
        <taxon>Endopterygota</taxon>
        <taxon>Diptera</taxon>
        <taxon>Nematocera</taxon>
        <taxon>Psychodoidea</taxon>
        <taxon>Psychodidae</taxon>
        <taxon>Lutzomyia</taxon>
        <taxon>Lutzomyia</taxon>
    </lineage>
</organism>
<dbReference type="AlphaFoldDB" id="A0A1B0CRR9"/>
<dbReference type="EMBL" id="AJWK01025191">
    <property type="status" value="NOT_ANNOTATED_CDS"/>
    <property type="molecule type" value="Genomic_DNA"/>
</dbReference>
<dbReference type="GO" id="GO:0031175">
    <property type="term" value="P:neuron projection development"/>
    <property type="evidence" value="ECO:0007669"/>
    <property type="project" value="TreeGrafter"/>
</dbReference>
<accession>A0A1B0CRR9</accession>
<dbReference type="Gene3D" id="1.20.120.710">
    <property type="entry name" value="Haloacid dehalogenase hydrolase-like domain"/>
    <property type="match status" value="1"/>
</dbReference>
<dbReference type="GO" id="GO:0030425">
    <property type="term" value="C:dendrite"/>
    <property type="evidence" value="ECO:0007669"/>
    <property type="project" value="TreeGrafter"/>
</dbReference>
<dbReference type="PANTHER" id="PTHR13109:SF7">
    <property type="entry name" value="NEUROCHONDRIN"/>
    <property type="match status" value="1"/>
</dbReference>
<dbReference type="InterPro" id="IPR008709">
    <property type="entry name" value="Neurochondrin"/>
</dbReference>
<dbReference type="EMBL" id="AJWK01025190">
    <property type="status" value="NOT_ANNOTATED_CDS"/>
    <property type="molecule type" value="Genomic_DNA"/>
</dbReference>
<dbReference type="PANTHER" id="PTHR13109">
    <property type="entry name" value="NEUROCHONDRIN"/>
    <property type="match status" value="1"/>
</dbReference>
<dbReference type="EnsemblMetazoa" id="LLOJ007567-RA">
    <property type="protein sequence ID" value="LLOJ007567-PA"/>
    <property type="gene ID" value="LLOJ007567"/>
</dbReference>
<dbReference type="InterPro" id="IPR036412">
    <property type="entry name" value="HAD-like_sf"/>
</dbReference>
<evidence type="ECO:0000313" key="4">
    <source>
        <dbReference type="Proteomes" id="UP000092461"/>
    </source>
</evidence>
<dbReference type="Pfam" id="PF00702">
    <property type="entry name" value="Hydrolase"/>
    <property type="match status" value="1"/>
</dbReference>
<dbReference type="InterPro" id="IPR006439">
    <property type="entry name" value="HAD-SF_hydro_IA"/>
</dbReference>
<evidence type="ECO:0000256" key="1">
    <source>
        <dbReference type="ARBA" id="ARBA00006927"/>
    </source>
</evidence>
<sequence>MAATKLRSPGSGCLSQITTIFFDLDNTLIPTRKADAKACNKVLPYMFQLANSTFQESRQYRLENKGNPDAGEAPADVLRVMLPAMCHLAVEDKARQIIFKTKQDEALYECLVFHFSIAHWKRPPALEFLGVEWTLNDEEKPKQFFLLLLQLAAIEVRMQMDNKSFNQAAAQAELITACFIILEISVNYMATDQLDLDQKEKQQVYTALKGAFSGVMSVLTKLSTSEARNNLSGKDKSFAAAMVRVLAAWLAQETTAMRPGLYQVLPYMFQLANSTFQESRQYRLENKGNPDAGEAPADVLRVMLPAMCHLAVEDKARQIIFKTKQDEALYECLVFHFSIAHWKRPPVPRAERLKRLNEPDPGPTPRQQEEMKDSRAAIVSLCNIFMNLTVLEAKIAEESLLFSNLLRFIFENLPELKDTPDNLVMHGHLAVLGMLMLKQQAKKVKKNDFSICRYIQATIRFLWDAYIVDESNDPTALVVSIAYKEHWMEIMELWFLGMQTMSGVILQIPWISEFALESGWAEGIVETLKKVKIGTLPGNVKSAFEDLLCQLVEANSDVPAKLKKADALRVCRNHRMMELGKKLFDNEELPLEEWRCHLWSEALPEPFRCLSGEVYCTWLQLRLRYMTPTAETFKMLESLKAHFFLALITNGPSAAQWEKVNRLNVAKYFDCILVSGDLPWEKPDARIFHAACNLLGVQAHQCIMVGDKLETDIQGGKDAKLGATFWLPLTNAERAEPQLGYMPDFTIHNLSDMLAVLPCGMSSRRFPASRDRCSSIGTAGGVLQRSRVPYNRRVASLPDLDSCNSNSSDGS</sequence>